<evidence type="ECO:0000256" key="3">
    <source>
        <dbReference type="ARBA" id="ARBA00023159"/>
    </source>
</evidence>
<dbReference type="PANTHER" id="PTHR11019:SF159">
    <property type="entry name" value="TRANSCRIPTIONAL REGULATOR-RELATED"/>
    <property type="match status" value="1"/>
</dbReference>
<dbReference type="PROSITE" id="PS01124">
    <property type="entry name" value="HTH_ARAC_FAMILY_2"/>
    <property type="match status" value="1"/>
</dbReference>
<dbReference type="InterPro" id="IPR009057">
    <property type="entry name" value="Homeodomain-like_sf"/>
</dbReference>
<dbReference type="Gene3D" id="2.60.120.10">
    <property type="entry name" value="Jelly Rolls"/>
    <property type="match status" value="1"/>
</dbReference>
<dbReference type="CDD" id="cd06124">
    <property type="entry name" value="cupin_NimR-like_N"/>
    <property type="match status" value="1"/>
</dbReference>
<gene>
    <name evidence="5" type="ORF">KW868_18025</name>
</gene>
<dbReference type="InterPro" id="IPR011051">
    <property type="entry name" value="RmlC_Cupin_sf"/>
</dbReference>
<dbReference type="EMBL" id="JAHWXT010000007">
    <property type="protein sequence ID" value="MCF0266350.1"/>
    <property type="molecule type" value="Genomic_DNA"/>
</dbReference>
<dbReference type="Pfam" id="PF02311">
    <property type="entry name" value="AraC_binding"/>
    <property type="match status" value="1"/>
</dbReference>
<dbReference type="PRINTS" id="PR00032">
    <property type="entry name" value="HTHARAC"/>
</dbReference>
<comment type="caution">
    <text evidence="5">The sequence shown here is derived from an EMBL/GenBank/DDBJ whole genome shotgun (WGS) entry which is preliminary data.</text>
</comment>
<organism evidence="5 6">
    <name type="scientific">Acinetobacter guillouiae</name>
    <name type="common">Acinetobacter genomosp. 11</name>
    <dbReference type="NCBI Taxonomy" id="106649"/>
    <lineage>
        <taxon>Bacteria</taxon>
        <taxon>Pseudomonadati</taxon>
        <taxon>Pseudomonadota</taxon>
        <taxon>Gammaproteobacteria</taxon>
        <taxon>Moraxellales</taxon>
        <taxon>Moraxellaceae</taxon>
        <taxon>Acinetobacter</taxon>
    </lineage>
</organism>
<keyword evidence="4" id="KW-0804">Transcription</keyword>
<dbReference type="InterPro" id="IPR003313">
    <property type="entry name" value="AraC-bd"/>
</dbReference>
<dbReference type="STRING" id="106649.GCA_000829655_02591"/>
<proteinExistence type="predicted"/>
<reference evidence="5" key="1">
    <citation type="submission" date="2021-07" db="EMBL/GenBank/DDBJ databases">
        <authorList>
            <person name="Fernandez M."/>
            <person name="Pereira P."/>
            <person name="Torres Tejerizo G.A."/>
            <person name="Gonzalez P."/>
            <person name="Agostini E."/>
        </authorList>
    </citation>
    <scope>NUCLEOTIDE SEQUENCE</scope>
    <source>
        <strain evidence="5">SFC 500-1A</strain>
    </source>
</reference>
<dbReference type="InterPro" id="IPR020449">
    <property type="entry name" value="Tscrpt_reg_AraC-type_HTH"/>
</dbReference>
<dbReference type="SUPFAM" id="SSF46689">
    <property type="entry name" value="Homeodomain-like"/>
    <property type="match status" value="1"/>
</dbReference>
<keyword evidence="2" id="KW-0238">DNA-binding</keyword>
<dbReference type="InterPro" id="IPR018060">
    <property type="entry name" value="HTH_AraC"/>
</dbReference>
<dbReference type="Proteomes" id="UP000887320">
    <property type="component" value="Unassembled WGS sequence"/>
</dbReference>
<dbReference type="GO" id="GO:0003700">
    <property type="term" value="F:DNA-binding transcription factor activity"/>
    <property type="evidence" value="ECO:0007669"/>
    <property type="project" value="InterPro"/>
</dbReference>
<dbReference type="GeneID" id="67745908"/>
<accession>A0A077L394</accession>
<evidence type="ECO:0000313" key="5">
    <source>
        <dbReference type="EMBL" id="MCF0266350.1"/>
    </source>
</evidence>
<dbReference type="PANTHER" id="PTHR11019">
    <property type="entry name" value="HTH-TYPE TRANSCRIPTIONAL REGULATOR NIMR"/>
    <property type="match status" value="1"/>
</dbReference>
<evidence type="ECO:0000313" key="6">
    <source>
        <dbReference type="Proteomes" id="UP000887320"/>
    </source>
</evidence>
<dbReference type="AlphaFoldDB" id="A0A077L394"/>
<dbReference type="Gene3D" id="1.10.10.60">
    <property type="entry name" value="Homeodomain-like"/>
    <property type="match status" value="1"/>
</dbReference>
<keyword evidence="3" id="KW-0010">Activator</keyword>
<keyword evidence="1" id="KW-0805">Transcription regulation</keyword>
<dbReference type="PROSITE" id="PS00041">
    <property type="entry name" value="HTH_ARAC_FAMILY_1"/>
    <property type="match status" value="1"/>
</dbReference>
<name>A0A077L394_ACIGI</name>
<dbReference type="RefSeq" id="WP_004725744.1">
    <property type="nucleotide sequence ID" value="NZ_AP014630.1"/>
</dbReference>
<dbReference type="KEGG" id="agu:AS4_38800"/>
<protein>
    <submittedName>
        <fullName evidence="5">Helix-turn-helix transcriptional regulator</fullName>
    </submittedName>
</protein>
<dbReference type="Pfam" id="PF12833">
    <property type="entry name" value="HTH_18"/>
    <property type="match status" value="1"/>
</dbReference>
<dbReference type="GO" id="GO:0043565">
    <property type="term" value="F:sequence-specific DNA binding"/>
    <property type="evidence" value="ECO:0007669"/>
    <property type="project" value="InterPro"/>
</dbReference>
<evidence type="ECO:0000256" key="1">
    <source>
        <dbReference type="ARBA" id="ARBA00023015"/>
    </source>
</evidence>
<sequence length="259" mass="29829">MGNNYDHGFLDYPIYAFTENYSHGHIEDWHSHERIQLIHTLSGVLRIQTTEGTWVTPPGRGVWIPAYKAHALLISGDVQAYGVFIEPDARSKLVNECRVVTISPLLKELIRSAMQIQTTIHPQSREARLLELILDELELLPVLPFNLPEPQNIKLQKLCAEIKLDLSHTWTLEHAAQFLHVSPKTLTRHFQKETNMHFSHWVRQARLMQAMTDLAMNKSIFNVALDLGYDSASAFSAMFKRETSLTPSEYIQQFQFKDH</sequence>
<evidence type="ECO:0000256" key="2">
    <source>
        <dbReference type="ARBA" id="ARBA00023125"/>
    </source>
</evidence>
<dbReference type="SUPFAM" id="SSF51182">
    <property type="entry name" value="RmlC-like cupins"/>
    <property type="match status" value="1"/>
</dbReference>
<dbReference type="InterPro" id="IPR014710">
    <property type="entry name" value="RmlC-like_jellyroll"/>
</dbReference>
<evidence type="ECO:0000256" key="4">
    <source>
        <dbReference type="ARBA" id="ARBA00023163"/>
    </source>
</evidence>
<dbReference type="SMART" id="SM00342">
    <property type="entry name" value="HTH_ARAC"/>
    <property type="match status" value="1"/>
</dbReference>
<dbReference type="InterPro" id="IPR018062">
    <property type="entry name" value="HTH_AraC-typ_CS"/>
</dbReference>